<name>A0A136ILV8_9PEZI</name>
<dbReference type="EMBL" id="KQ964272">
    <property type="protein sequence ID" value="KXJ85957.1"/>
    <property type="molecule type" value="Genomic_DNA"/>
</dbReference>
<dbReference type="AlphaFoldDB" id="A0A136ILV8"/>
<keyword evidence="4" id="KW-0378">Hydrolase</keyword>
<sequence>MIPPRPLLWSRRKKWLLGGLAGLCIVGLILGLSIGLTRPGSTQSDNTDPDSGTGNNNTGDDGYTGDGYTGALQYPNPESITGIIPHNRNYITLDPALIRRRSDRRLFLLTTAPGKRGATWTADSLRGPWTLQGDTLAEQGGAPDVHVLNATHYLMLHNQHFPYDTIGVTHPEATVPWHDASIVVHTSRTLEPGSWVRQGRLEITWAARYNILDAALITVEDSSPTATEGGQRHLLTFGSYQEGLFQIPLADPPLALAPNAMQQITHLERNASAVSPRGQTEAGFMYGPRKGWYYLFFSSGRCCPRPDPDAPKGRGRGGAPGQNMLWMRDDNAYRVVVCRSRRPRGGFVDRLGRDCLTEDGGSVVLASHDAVFAPGGQGVFEDEVEGLVLYYHYIYYDKTLGAADSSRTGFFFGWNKLRFDQRGWPYVDGA</sequence>
<dbReference type="Gene3D" id="2.115.10.20">
    <property type="entry name" value="Glycosyl hydrolase domain, family 43"/>
    <property type="match status" value="1"/>
</dbReference>
<dbReference type="InterPro" id="IPR023296">
    <property type="entry name" value="Glyco_hydro_beta-prop_sf"/>
</dbReference>
<dbReference type="SUPFAM" id="SSF75005">
    <property type="entry name" value="Arabinanase/levansucrase/invertase"/>
    <property type="match status" value="1"/>
</dbReference>
<reference evidence="5" key="1">
    <citation type="submission" date="2016-02" db="EMBL/GenBank/DDBJ databases">
        <title>Draft genome sequence of Microdochium bolleyi, a fungal endophyte of beachgrass.</title>
        <authorList>
            <consortium name="DOE Joint Genome Institute"/>
            <person name="David A.S."/>
            <person name="May G."/>
            <person name="Haridas S."/>
            <person name="Lim J."/>
            <person name="Wang M."/>
            <person name="Labutti K."/>
            <person name="Lipzen A."/>
            <person name="Barry K."/>
            <person name="Grigoriev I.V."/>
        </authorList>
    </citation>
    <scope>NUCLEOTIDE SEQUENCE [LARGE SCALE GENOMIC DNA]</scope>
    <source>
        <strain evidence="5">J235TASD1</strain>
    </source>
</reference>
<proteinExistence type="predicted"/>
<keyword evidence="5" id="KW-1185">Reference proteome</keyword>
<evidence type="ECO:0000313" key="5">
    <source>
        <dbReference type="Proteomes" id="UP000070501"/>
    </source>
</evidence>
<dbReference type="PANTHER" id="PTHR43301:SF7">
    <property type="entry name" value="ARABINAN ENDO-1,5-ALPHA-L-ARABINOSIDASE C"/>
    <property type="match status" value="1"/>
</dbReference>
<accession>A0A136ILV8</accession>
<feature type="region of interest" description="Disordered" evidence="3">
    <location>
        <begin position="39"/>
        <end position="71"/>
    </location>
</feature>
<evidence type="ECO:0000256" key="2">
    <source>
        <dbReference type="ARBA" id="ARBA00025221"/>
    </source>
</evidence>
<dbReference type="OrthoDB" id="195678at2759"/>
<evidence type="ECO:0000256" key="1">
    <source>
        <dbReference type="ARBA" id="ARBA00022651"/>
    </source>
</evidence>
<comment type="function">
    <text evidence="2">Endo-1,5-alpha-L-arabinanase involved in degradation of pectin. Its preferred substrate is linear 1,5-alpha-L-arabinan.</text>
</comment>
<keyword evidence="1" id="KW-0624">Polysaccharide degradation</keyword>
<dbReference type="InParanoid" id="A0A136ILV8"/>
<protein>
    <submittedName>
        <fullName evidence="4">Glycosyl hydrolase</fullName>
    </submittedName>
</protein>
<keyword evidence="1" id="KW-0858">Xylan degradation</keyword>
<evidence type="ECO:0000313" key="4">
    <source>
        <dbReference type="EMBL" id="KXJ85957.1"/>
    </source>
</evidence>
<dbReference type="GO" id="GO:0045493">
    <property type="term" value="P:xylan catabolic process"/>
    <property type="evidence" value="ECO:0007669"/>
    <property type="project" value="UniProtKB-KW"/>
</dbReference>
<dbReference type="GO" id="GO:0016787">
    <property type="term" value="F:hydrolase activity"/>
    <property type="evidence" value="ECO:0007669"/>
    <property type="project" value="UniProtKB-KW"/>
</dbReference>
<dbReference type="Proteomes" id="UP000070501">
    <property type="component" value="Unassembled WGS sequence"/>
</dbReference>
<dbReference type="PANTHER" id="PTHR43301">
    <property type="entry name" value="ARABINAN ENDO-1,5-ALPHA-L-ARABINOSIDASE"/>
    <property type="match status" value="1"/>
</dbReference>
<organism evidence="4 5">
    <name type="scientific">Microdochium bolleyi</name>
    <dbReference type="NCBI Taxonomy" id="196109"/>
    <lineage>
        <taxon>Eukaryota</taxon>
        <taxon>Fungi</taxon>
        <taxon>Dikarya</taxon>
        <taxon>Ascomycota</taxon>
        <taxon>Pezizomycotina</taxon>
        <taxon>Sordariomycetes</taxon>
        <taxon>Xylariomycetidae</taxon>
        <taxon>Xylariales</taxon>
        <taxon>Microdochiaceae</taxon>
        <taxon>Microdochium</taxon>
    </lineage>
</organism>
<dbReference type="InterPro" id="IPR050727">
    <property type="entry name" value="GH43_arabinanases"/>
</dbReference>
<evidence type="ECO:0000256" key="3">
    <source>
        <dbReference type="SAM" id="MobiDB-lite"/>
    </source>
</evidence>
<gene>
    <name evidence="4" type="ORF">Micbo1qcDRAFT_237211</name>
</gene>
<keyword evidence="1" id="KW-0119">Carbohydrate metabolism</keyword>
<feature type="compositionally biased region" description="Low complexity" evidence="3">
    <location>
        <begin position="45"/>
        <end position="61"/>
    </location>
</feature>